<evidence type="ECO:0000313" key="2">
    <source>
        <dbReference type="Proteomes" id="UP001163828"/>
    </source>
</evidence>
<name>A0ABQ8Q010_9AGAR</name>
<dbReference type="EMBL" id="MU790908">
    <property type="protein sequence ID" value="KAJ3992050.1"/>
    <property type="molecule type" value="Genomic_DNA"/>
</dbReference>
<evidence type="ECO:0000313" key="1">
    <source>
        <dbReference type="EMBL" id="KAJ3992050.1"/>
    </source>
</evidence>
<comment type="caution">
    <text evidence="1">The sequence shown here is derived from an EMBL/GenBank/DDBJ whole genome shotgun (WGS) entry which is preliminary data.</text>
</comment>
<protein>
    <recommendedName>
        <fullName evidence="3">Myb/SANT-like domain-containing protein</fullName>
    </recommendedName>
</protein>
<accession>A0ABQ8Q010</accession>
<sequence length="98" mass="10766">MSDTTENQQNISVNGKKASGKKAVWSTANDLILLMVLKEHKSVGFQMDNGGFHNDAYKAAAARLTSSISKGPKKTCEMCKGTESVYHILYIVYSVNHQ</sequence>
<dbReference type="Proteomes" id="UP001163828">
    <property type="component" value="Unassembled WGS sequence"/>
</dbReference>
<keyword evidence="2" id="KW-1185">Reference proteome</keyword>
<gene>
    <name evidence="1" type="ORF">F5050DRAFT_1811887</name>
</gene>
<proteinExistence type="predicted"/>
<reference evidence="1" key="1">
    <citation type="submission" date="2022-08" db="EMBL/GenBank/DDBJ databases">
        <authorList>
            <consortium name="DOE Joint Genome Institute"/>
            <person name="Min B."/>
            <person name="Riley R."/>
            <person name="Sierra-Patev S."/>
            <person name="Naranjo-Ortiz M."/>
            <person name="Looney B."/>
            <person name="Konkel Z."/>
            <person name="Slot J.C."/>
            <person name="Sakamoto Y."/>
            <person name="Steenwyk J.L."/>
            <person name="Rokas A."/>
            <person name="Carro J."/>
            <person name="Camarero S."/>
            <person name="Ferreira P."/>
            <person name="Molpeceres G."/>
            <person name="Ruiz-Duenas F.J."/>
            <person name="Serrano A."/>
            <person name="Henrissat B."/>
            <person name="Drula E."/>
            <person name="Hughes K.W."/>
            <person name="Mata J.L."/>
            <person name="Ishikawa N.K."/>
            <person name="Vargas-Isla R."/>
            <person name="Ushijima S."/>
            <person name="Smith C.A."/>
            <person name="Ahrendt S."/>
            <person name="Andreopoulos W."/>
            <person name="He G."/>
            <person name="Labutti K."/>
            <person name="Lipzen A."/>
            <person name="Ng V."/>
            <person name="Sandor L."/>
            <person name="Barry K."/>
            <person name="Martinez A.T."/>
            <person name="Xiao Y."/>
            <person name="Gibbons J.G."/>
            <person name="Terashima K."/>
            <person name="Hibbett D.S."/>
            <person name="Grigoriev I.V."/>
        </authorList>
    </citation>
    <scope>NUCLEOTIDE SEQUENCE</scope>
    <source>
        <strain evidence="1">TFB10827</strain>
    </source>
</reference>
<evidence type="ECO:0008006" key="3">
    <source>
        <dbReference type="Google" id="ProtNLM"/>
    </source>
</evidence>
<organism evidence="1 2">
    <name type="scientific">Lentinula boryana</name>
    <dbReference type="NCBI Taxonomy" id="40481"/>
    <lineage>
        <taxon>Eukaryota</taxon>
        <taxon>Fungi</taxon>
        <taxon>Dikarya</taxon>
        <taxon>Basidiomycota</taxon>
        <taxon>Agaricomycotina</taxon>
        <taxon>Agaricomycetes</taxon>
        <taxon>Agaricomycetidae</taxon>
        <taxon>Agaricales</taxon>
        <taxon>Marasmiineae</taxon>
        <taxon>Omphalotaceae</taxon>
        <taxon>Lentinula</taxon>
    </lineage>
</organism>